<feature type="domain" description="ATPase AAA-type core" evidence="1">
    <location>
        <begin position="2506"/>
        <end position="2553"/>
    </location>
</feature>
<dbReference type="SUPFAM" id="SSF52540">
    <property type="entry name" value="P-loop containing nucleoside triphosphate hydrolases"/>
    <property type="match status" value="1"/>
</dbReference>
<dbReference type="EMBL" id="MH511721">
    <property type="protein sequence ID" value="QIA46856.1"/>
    <property type="molecule type" value="Genomic_DNA"/>
</dbReference>
<proteinExistence type="predicted"/>
<geneLocation type="plastid" evidence="2"/>
<dbReference type="GO" id="GO:0051301">
    <property type="term" value="P:cell division"/>
    <property type="evidence" value="ECO:0007669"/>
    <property type="project" value="UniProtKB-KW"/>
</dbReference>
<accession>A0A6C0RW34</accession>
<dbReference type="InterPro" id="IPR003959">
    <property type="entry name" value="ATPase_AAA_core"/>
</dbReference>
<dbReference type="Gene3D" id="3.40.50.300">
    <property type="entry name" value="P-loop containing nucleotide triphosphate hydrolases"/>
    <property type="match status" value="1"/>
</dbReference>
<evidence type="ECO:0000259" key="1">
    <source>
        <dbReference type="Pfam" id="PF00004"/>
    </source>
</evidence>
<name>A0A6C0RW34_9CHLO</name>
<gene>
    <name evidence="2" type="primary">ftsH</name>
</gene>
<dbReference type="Pfam" id="PF00004">
    <property type="entry name" value="AAA"/>
    <property type="match status" value="1"/>
</dbReference>
<dbReference type="PANTHER" id="PTHR23077:SF117">
    <property type="entry name" value="AAA+ ATPASE DOMAIN-CONTAINING PROTEIN"/>
    <property type="match status" value="1"/>
</dbReference>
<dbReference type="GO" id="GO:0005524">
    <property type="term" value="F:ATP binding"/>
    <property type="evidence" value="ECO:0007669"/>
    <property type="project" value="InterPro"/>
</dbReference>
<protein>
    <submittedName>
        <fullName evidence="2">Cell division protein</fullName>
    </submittedName>
</protein>
<dbReference type="InterPro" id="IPR050168">
    <property type="entry name" value="AAA_ATPase_domain"/>
</dbReference>
<sequence>MKNLKSFSSTKILLGFKICKNKTNSQYTSIYTVLSQDLKKKKMSNVNCLKSASTKHLVSQSINKNTYYTQKINIQIKHFLKNYKYEKLLNNYKEFNNLPNANTYGHASDETFKKSSLDAIASDSALQNLDFRLLLNTPIETLMQNRSRILLISSQLDYISNNGGHLQNFKNYVYFLKILTKEKLQKQPLKLGTCYSKQSKNSKPFTQQTKSQQALLLKQADQLNTFHNAPASKHKTQMLRTAHTGQAVQYEKQKDSLLYWALYNKDFYNNLIYPKNLCTFSNQQKDKKINFFQPSSFTNIYPKPTYCFLQIILEKYLETPYNGLHSNFIKMSPSSSIDSSLNTEYYVAQLTDRQNKTVHVQQNFSTKNLYKFYNQAEHNIYINNSFLRKRHFINPKQSSSVNNFVTLLSHNFFKKISTKTILTYWLLPVAGFAFITCNVSLLPSNIKNIDKNYITNLVCDNGAYPGRHLTILTHRPKEFIWILPAAKPNKASMFTIIDKQFFNIKTSFNSLYNFMSSFYQDALLLKRYLIKPLDAFHPQQSQGLNKNNFVFFNTENNTTHKTIVNFGNTNSLSYKTTKIYSTINPLYSNQIVKKNLTFIQRQNLIFGNLNIQNKQCLKLLKSKLIKLNKSNNQNMLPMILRSSKIIIKSDSLILSSLHKHKNSAKLNFALKKNTVVLPLLIQNLYNKPLFNKKIEDTTSKLNKYYFLDKIENIFANNIYYTPFTSYNEGLNYVSKIFKNSSLLVLDFKSMFKTAIEFDMSQKPYYLLLSKFTNLKPNFIKIAVASNSASQHLDKTIISNTSKLCKYKQFNNQAVAYYYLNQTKNKRSLENKTILLANYFENYCQFSNFQSIKLKENPIVPTGFGQKLLKKGSFYLRLQNQSSFSNENQTFTKNKIKSKPLKLKFNLMACYLKSQNKNRQSFNTFYLKSKVLHDAIASDFPLQNHAQKQQLYSDIFLSPGFKDMLSNFGSTEQPSKLGFFAVKASWPCKKIERKVESIKNSETMTSSISRFCLFNNKAEFDDYKCINNKSIASKSKKSFFSRDIFIKLLKNRAQLSSLSVLLSQEKMFKNDPENLNLKLLQKLSIQKKRKAKKQRLETRRQKKRIRFFPRPVWLRYRMFLNFLNPRFCLSKNQYKYKRKTGLNKHNKLNPLITHFRNLYAVQKSGKNSQTKVFYRQPELKKLTSLFNFKHKDTQIIKHWFDVTTAFKLNKNFNESNHNKTNQSSLKPDFEEFYNLKSYLKTKNFNVSNLKIKANYSNFNNEKKNNSSPTNNLKTNDKNTLFRDLWIAAYNNSLTNTYIPLKWFLSTKPCYKSLNTFALLKHYKARLGFASGKTQAIFKNQAFFKSIKNAYNKQRNALRINWALNKTNINSITPNNKRYLLWGTQKLRNQSKNNKTKFFEKQFITNWEYFFLNKKLNSFYKKINNKLIHKNQKLIYITNPSFQSSALTSKHLDAIASDSALLLKRQNLDASASDVKHLDEKNLSYSTQKKRIRQQRESGNISILPQNFLKKPKTQYLVFNIKDIKFFTPVLIPYVAPNQVNRLEITSFFKISNWQNQTNIPSLKHFLTTKKNLNIFTRVEHQYLLLSSCVFLHLCTLISLVTISQVRCFSKFHLILLYKLSNLYNRLIQKLSNMIKINKIHQNSILSNKLSQATFGFAKSQTNVKKITDVLDNLTRDQKVATFYKKDYKAKQIDHFKLNNKILSFSLKLLKKEQGCDVITSHRKKLIKQNLINNVVISKLKNIKSYHKIKHHDAIASDSVLHNHDMLFESKVTNLSHSFKELQKHKILLTKLNLVAIKSLFLQPRFSFGLSPDNTNRLLQTQVSQTLTANNYQINEKIFYLKKNKVFLVKFFKTKTSFMSFNLINTFQNFVRTVSNFFEKPAEFTTTWIAFGFLIEWSSDIINIIPENIDIFVWDSFYKLIRIIPLKYFFYFNSGTMLLFLNNYGFNTTPVFNPLNKLVNNSLLLKTSNKVNQNFILLTVSHLFYRRILHLIDVLIETISQPDTDLISRQEKGTLFWDIWADFLVTAADYYNVNIAALSTIKAEQNLLIKKISNDFDNGFIFSLFQSPEFFEPMQAQNRNQLLYSNVSMLLNFNKTKLKKYVQYQQNIILDKILNSCLIGSANQVKGNQSIKILFSNHDATASNTTFLITRQNHDKWSINQYLTYQSCKNLNNNYSLDLFIDFHPPKAFAHIPTIKYNKILQQPIGNLVCQIYSGIFNKQISKNLLLVNMNNNLEQQSTDYNILLIQALAGETELKIIRDNAHRYALVNRGFAIGIKLLKDVFFAIALNTPCIFLLEDIHAIGERRPMLLSDYGSSPGSTNCLSTERDEVHEKNQVVYQLTRHSIAHYKKPFKGDYSLAIPTNLYSLDLFLKHPSQSTSNLSLIFNHNVTIKNKIKTRSQDTKKASAQIQKLNKETKNLKKKKVNEFSSYLTSPFSVLLLKEEKKLKTNKIVEEIAWTGVSASSLGLQDFQRDSGKQDETKPRTSYSVRAKVSMLAEFALANISAKLDMITDLLVIIDSVRSNKGFVVFATTNIPHVLDPALRRPGRFDETICLPNINNSAILNFTTNYEIIKSVTSSSVQPLVSNSNFNTNSLVTGNIPRKILFNFPVLNSKFNLKILENYQSWSPWMSELVNQKQFSNLTVNYKDYNTILSIKTKQTQSADRVLVPDANNLNNALISFSKKLKQKIKIQDSAKQNLMQEHQETNKIHHNIKLYKKANRNLSYSKAIAYYEVGKIMVQYYLINFVSNEPNQAALLKKKQNIKSITAVSYTDKTPLNIKSLNYLSLYGLKTKFILQLMLIFAGKVGQVLSQKNILISNNLMSLRCSTQSLTEHKQDDLLLKSHLKKSFSDKPFNIFTKKIIDSEIFENNDNLKLATSLMLFFIHKRYLYLKNLIVPQLLSFTEGTVLEESLILPPFSNLLIPAKRFENYKRIFRDSLIGDNMGQRTAQISLIQKQQYQTQVNKIKLLNKKPIKTTQNLIGNAYNNMSNDIQTPTNINWYYQNLLLKRHGQYLTNQWFNGQLSEHNTETVFLSDIDWRSSFIQQKQNNLQQIKNVYTLHKKASYYSTNLKNNTRLKSQDPTLVSNVFLKVEHNGLDVLLDFPDADQYYNPRRRRWLLNKGYWSFWFNFDKVYSEEIIKTWLLESIIQTYTYLYNNTELLDFITSKFIVLGYPNYTNFNLNQKQNFAFNYSKTDLSYIKEIILTNCFKRF</sequence>
<evidence type="ECO:0000313" key="2">
    <source>
        <dbReference type="EMBL" id="QIA46856.1"/>
    </source>
</evidence>
<reference evidence="2" key="1">
    <citation type="journal article" date="2019" name="Front. Microbiol.">
        <title>Evolutionary Analysis of Unicellular Species in Chlamydomonadales Through Chloroplast Genome Comparison With the Colonial Volvocine Algae.</title>
        <authorList>
            <person name="Hu Y."/>
            <person name="Xing W."/>
            <person name="Song H."/>
            <person name="Zhu H."/>
            <person name="Liu G."/>
            <person name="Hu Z."/>
        </authorList>
    </citation>
    <scope>NUCLEOTIDE SEQUENCE</scope>
    <source>
        <strain evidence="2">PC82</strain>
    </source>
</reference>
<dbReference type="PANTHER" id="PTHR23077">
    <property type="entry name" value="AAA-FAMILY ATPASE"/>
    <property type="match status" value="1"/>
</dbReference>
<dbReference type="InterPro" id="IPR027417">
    <property type="entry name" value="P-loop_NTPase"/>
</dbReference>
<organism evidence="2">
    <name type="scientific">Pandorina colemaniae</name>
    <dbReference type="NCBI Taxonomy" id="47786"/>
    <lineage>
        <taxon>Eukaryota</taxon>
        <taxon>Viridiplantae</taxon>
        <taxon>Chlorophyta</taxon>
        <taxon>core chlorophytes</taxon>
        <taxon>Chlorophyceae</taxon>
        <taxon>CS clade</taxon>
        <taxon>Chlamydomonadales</taxon>
        <taxon>Volvocaceae</taxon>
        <taxon>Pandorina</taxon>
    </lineage>
</organism>
<keyword evidence="2" id="KW-0131">Cell cycle</keyword>
<dbReference type="GO" id="GO:0016887">
    <property type="term" value="F:ATP hydrolysis activity"/>
    <property type="evidence" value="ECO:0007669"/>
    <property type="project" value="InterPro"/>
</dbReference>
<keyword evidence="2" id="KW-0934">Plastid</keyword>
<keyword evidence="2" id="KW-0132">Cell division</keyword>